<dbReference type="GO" id="GO:0016810">
    <property type="term" value="F:hydrolase activity, acting on carbon-nitrogen (but not peptide) bonds"/>
    <property type="evidence" value="ECO:0007669"/>
    <property type="project" value="InterPro"/>
</dbReference>
<dbReference type="EMBL" id="FMZV01000008">
    <property type="protein sequence ID" value="SDD54414.1"/>
    <property type="molecule type" value="Genomic_DNA"/>
</dbReference>
<dbReference type="CDD" id="cd10918">
    <property type="entry name" value="CE4_NodB_like_5s_6s"/>
    <property type="match status" value="1"/>
</dbReference>
<dbReference type="SUPFAM" id="SSF88713">
    <property type="entry name" value="Glycoside hydrolase/deacetylase"/>
    <property type="match status" value="1"/>
</dbReference>
<evidence type="ECO:0000313" key="8">
    <source>
        <dbReference type="EMBL" id="SDD54414.1"/>
    </source>
</evidence>
<dbReference type="InterPro" id="IPR002509">
    <property type="entry name" value="NODB_dom"/>
</dbReference>
<evidence type="ECO:0000256" key="3">
    <source>
        <dbReference type="ARBA" id="ARBA00010973"/>
    </source>
</evidence>
<dbReference type="PANTHER" id="PTHR34216:SF3">
    <property type="entry name" value="POLY-BETA-1,6-N-ACETYL-D-GLUCOSAMINE N-DEACETYLASE"/>
    <property type="match status" value="1"/>
</dbReference>
<evidence type="ECO:0000256" key="4">
    <source>
        <dbReference type="ARBA" id="ARBA00020071"/>
    </source>
</evidence>
<evidence type="ECO:0000256" key="6">
    <source>
        <dbReference type="ARBA" id="ARBA00032976"/>
    </source>
</evidence>
<comment type="function">
    <text evidence="1">Is involved in generating a small heat-stable compound (Nod), an acylated oligomer of N-acetylglucosamine, that stimulates mitosis in various plant protoplasts.</text>
</comment>
<gene>
    <name evidence="8" type="ORF">SAMN04488239_10895</name>
</gene>
<evidence type="ECO:0000256" key="5">
    <source>
        <dbReference type="ARBA" id="ARBA00022729"/>
    </source>
</evidence>
<dbReference type="AlphaFoldDB" id="A0A1G6VLK4"/>
<dbReference type="Pfam" id="PF01522">
    <property type="entry name" value="Polysacc_deac_1"/>
    <property type="match status" value="1"/>
</dbReference>
<dbReference type="GO" id="GO:0005576">
    <property type="term" value="C:extracellular region"/>
    <property type="evidence" value="ECO:0007669"/>
    <property type="project" value="UniProtKB-SubCell"/>
</dbReference>
<dbReference type="RefSeq" id="WP_176827995.1">
    <property type="nucleotide sequence ID" value="NZ_FMZV01000008.1"/>
</dbReference>
<evidence type="ECO:0000313" key="9">
    <source>
        <dbReference type="Proteomes" id="UP000199628"/>
    </source>
</evidence>
<proteinExistence type="inferred from homology"/>
<keyword evidence="5" id="KW-0732">Signal</keyword>
<dbReference type="Proteomes" id="UP000199628">
    <property type="component" value="Unassembled WGS sequence"/>
</dbReference>
<dbReference type="GO" id="GO:0005975">
    <property type="term" value="P:carbohydrate metabolic process"/>
    <property type="evidence" value="ECO:0007669"/>
    <property type="project" value="InterPro"/>
</dbReference>
<dbReference type="PROSITE" id="PS51677">
    <property type="entry name" value="NODB"/>
    <property type="match status" value="1"/>
</dbReference>
<keyword evidence="9" id="KW-1185">Reference proteome</keyword>
<sequence length="330" mass="36535">MIGRKVSKLLDLTIARLLPSVSDSDTLLVLAFHAVLADMSELSANVIDPYQPITLDDIARIVGTLKSRGFRFVDGRDLSRAGLKGPAAWLTFDDGYANNLRLLPLLNDLRVPATVFVATSFVDTGEAFWWDVLFREGTRAGQSAETLARWREDIKRQSPEQIREILVDRFGAASLRPVGELDRPMTPEEVAFMSRDPLVEIGNHTHLHSILLHTDPEDQLRDVLRCQERLYQMTGRRPVTIAYPNGNPSLQSLAISRQVGLNFGVTCAPCRTSIATLREPGAAFAIGRFASLRHGKLDRELDLALAPKGLAQSRARRETTALVRGMGTVD</sequence>
<evidence type="ECO:0000259" key="7">
    <source>
        <dbReference type="PROSITE" id="PS51677"/>
    </source>
</evidence>
<comment type="subcellular location">
    <subcellularLocation>
        <location evidence="2">Secreted</location>
    </subcellularLocation>
</comment>
<reference evidence="9" key="1">
    <citation type="submission" date="2016-10" db="EMBL/GenBank/DDBJ databases">
        <authorList>
            <person name="Varghese N."/>
            <person name="Submissions S."/>
        </authorList>
    </citation>
    <scope>NUCLEOTIDE SEQUENCE [LARGE SCALE GENOMIC DNA]</scope>
    <source>
        <strain evidence="9">CGMCC 1.9108</strain>
    </source>
</reference>
<name>A0A1G6VLK4_9RHOB</name>
<protein>
    <recommendedName>
        <fullName evidence="4">Chitooligosaccharide deacetylase</fullName>
    </recommendedName>
    <alternativeName>
        <fullName evidence="6">Nodulation protein B</fullName>
    </alternativeName>
</protein>
<dbReference type="InterPro" id="IPR011330">
    <property type="entry name" value="Glyco_hydro/deAcase_b/a-brl"/>
</dbReference>
<evidence type="ECO:0000256" key="1">
    <source>
        <dbReference type="ARBA" id="ARBA00003236"/>
    </source>
</evidence>
<dbReference type="InterPro" id="IPR051398">
    <property type="entry name" value="Polysacch_Deacetylase"/>
</dbReference>
<comment type="similarity">
    <text evidence="3">Belongs to the polysaccharide deacetylase family.</text>
</comment>
<accession>A0A1G6VLK4</accession>
<organism evidence="8 9">
    <name type="scientific">Ruegeria marina</name>
    <dbReference type="NCBI Taxonomy" id="639004"/>
    <lineage>
        <taxon>Bacteria</taxon>
        <taxon>Pseudomonadati</taxon>
        <taxon>Pseudomonadota</taxon>
        <taxon>Alphaproteobacteria</taxon>
        <taxon>Rhodobacterales</taxon>
        <taxon>Roseobacteraceae</taxon>
        <taxon>Ruegeria</taxon>
    </lineage>
</organism>
<evidence type="ECO:0000256" key="2">
    <source>
        <dbReference type="ARBA" id="ARBA00004613"/>
    </source>
</evidence>
<dbReference type="PANTHER" id="PTHR34216">
    <property type="match status" value="1"/>
</dbReference>
<dbReference type="STRING" id="639004.SAMN04488239_10895"/>
<feature type="domain" description="NodB homology" evidence="7">
    <location>
        <begin position="86"/>
        <end position="330"/>
    </location>
</feature>
<dbReference type="Gene3D" id="3.20.20.370">
    <property type="entry name" value="Glycoside hydrolase/deacetylase"/>
    <property type="match status" value="1"/>
</dbReference>